<proteinExistence type="predicted"/>
<sequence length="52" mass="5724">MSLTASVEFDVYQIKNRVSKTGAIILELRCSIGIEIAIKISSVLRSCAFAYN</sequence>
<evidence type="ECO:0000313" key="3">
    <source>
        <dbReference type="Proteomes" id="UP001470230"/>
    </source>
</evidence>
<gene>
    <name evidence="2" type="ORF">M9Y10_027672</name>
    <name evidence="1" type="ORF">M9Y10_027959</name>
</gene>
<dbReference type="EMBL" id="JAPFFF010000383">
    <property type="protein sequence ID" value="KAK8834496.1"/>
    <property type="molecule type" value="Genomic_DNA"/>
</dbReference>
<dbReference type="Proteomes" id="UP001470230">
    <property type="component" value="Unassembled WGS sequence"/>
</dbReference>
<accession>A0ABR2H5Y2</accession>
<dbReference type="EMBL" id="JAPFFF010000043">
    <property type="protein sequence ID" value="KAK8840845.1"/>
    <property type="molecule type" value="Genomic_DNA"/>
</dbReference>
<name>A0ABR2H5Y2_9EUKA</name>
<keyword evidence="3" id="KW-1185">Reference proteome</keyword>
<evidence type="ECO:0000313" key="2">
    <source>
        <dbReference type="EMBL" id="KAK8840845.1"/>
    </source>
</evidence>
<organism evidence="2 3">
    <name type="scientific">Tritrichomonas musculus</name>
    <dbReference type="NCBI Taxonomy" id="1915356"/>
    <lineage>
        <taxon>Eukaryota</taxon>
        <taxon>Metamonada</taxon>
        <taxon>Parabasalia</taxon>
        <taxon>Tritrichomonadida</taxon>
        <taxon>Tritrichomonadidae</taxon>
        <taxon>Tritrichomonas</taxon>
    </lineage>
</organism>
<evidence type="ECO:0000313" key="1">
    <source>
        <dbReference type="EMBL" id="KAK8834496.1"/>
    </source>
</evidence>
<reference evidence="2 3" key="1">
    <citation type="submission" date="2024-04" db="EMBL/GenBank/DDBJ databases">
        <title>Tritrichomonas musculus Genome.</title>
        <authorList>
            <person name="Alves-Ferreira E."/>
            <person name="Grigg M."/>
            <person name="Lorenzi H."/>
            <person name="Galac M."/>
        </authorList>
    </citation>
    <scope>NUCLEOTIDE SEQUENCE [LARGE SCALE GENOMIC DNA]</scope>
    <source>
        <strain evidence="2 3">EAF2021</strain>
    </source>
</reference>
<protein>
    <submittedName>
        <fullName evidence="2">Uncharacterized protein</fullName>
    </submittedName>
</protein>
<comment type="caution">
    <text evidence="2">The sequence shown here is derived from an EMBL/GenBank/DDBJ whole genome shotgun (WGS) entry which is preliminary data.</text>
</comment>